<proteinExistence type="predicted"/>
<organism evidence="2 3">
    <name type="scientific">Eruca vesicaria subsp. sativa</name>
    <name type="common">Garden rocket</name>
    <name type="synonym">Eruca sativa</name>
    <dbReference type="NCBI Taxonomy" id="29727"/>
    <lineage>
        <taxon>Eukaryota</taxon>
        <taxon>Viridiplantae</taxon>
        <taxon>Streptophyta</taxon>
        <taxon>Embryophyta</taxon>
        <taxon>Tracheophyta</taxon>
        <taxon>Spermatophyta</taxon>
        <taxon>Magnoliopsida</taxon>
        <taxon>eudicotyledons</taxon>
        <taxon>Gunneridae</taxon>
        <taxon>Pentapetalae</taxon>
        <taxon>rosids</taxon>
        <taxon>malvids</taxon>
        <taxon>Brassicales</taxon>
        <taxon>Brassicaceae</taxon>
        <taxon>Brassiceae</taxon>
        <taxon>Eruca</taxon>
    </lineage>
</organism>
<sequence length="300" mass="33493">MTLLKNEPMQASRGDTQPSRAPESSKSHSQVQDYVLEINQRNNGSFGYQRMNVEDDDCFTVPKFDGLNSLAWIPKMESDAQTERFKDWDEFKQQLLDRFGIVESCSTVEVNGKVESALINATSCETKMVKKLASPTVQEVSGDCFFHCSFSPDLRLKQDSFAHAVQEPEVVLQRDSFHEIDQKTILRGEIAVLEGVEKADSFLVNVSSCCLVNVSSCCLVKGKLTDELISCKESVHGTGAVQKLNSTSREETKEIYIPKAAEPSSFTNLVSSEVSSVMLYPFINAKEEAESIKQFQVFPE</sequence>
<protein>
    <submittedName>
        <fullName evidence="2">Uncharacterized protein</fullName>
    </submittedName>
</protein>
<keyword evidence="3" id="KW-1185">Reference proteome</keyword>
<feature type="region of interest" description="Disordered" evidence="1">
    <location>
        <begin position="1"/>
        <end position="30"/>
    </location>
</feature>
<gene>
    <name evidence="2" type="ORF">ERUC_LOCUS1884</name>
</gene>
<dbReference type="Proteomes" id="UP001642260">
    <property type="component" value="Unassembled WGS sequence"/>
</dbReference>
<evidence type="ECO:0000313" key="2">
    <source>
        <dbReference type="EMBL" id="CAH8295477.1"/>
    </source>
</evidence>
<accession>A0ABC8IRH7</accession>
<dbReference type="AlphaFoldDB" id="A0ABC8IRH7"/>
<name>A0ABC8IRH7_ERUVS</name>
<reference evidence="2 3" key="1">
    <citation type="submission" date="2022-03" db="EMBL/GenBank/DDBJ databases">
        <authorList>
            <person name="Macdonald S."/>
            <person name="Ahmed S."/>
            <person name="Newling K."/>
        </authorList>
    </citation>
    <scope>NUCLEOTIDE SEQUENCE [LARGE SCALE GENOMIC DNA]</scope>
</reference>
<comment type="caution">
    <text evidence="2">The sequence shown here is derived from an EMBL/GenBank/DDBJ whole genome shotgun (WGS) entry which is preliminary data.</text>
</comment>
<evidence type="ECO:0000256" key="1">
    <source>
        <dbReference type="SAM" id="MobiDB-lite"/>
    </source>
</evidence>
<evidence type="ECO:0000313" key="3">
    <source>
        <dbReference type="Proteomes" id="UP001642260"/>
    </source>
</evidence>
<dbReference type="EMBL" id="CAKOAT010049600">
    <property type="protein sequence ID" value="CAH8295477.1"/>
    <property type="molecule type" value="Genomic_DNA"/>
</dbReference>
<feature type="compositionally biased region" description="Polar residues" evidence="1">
    <location>
        <begin position="13"/>
        <end position="30"/>
    </location>
</feature>